<dbReference type="Proteomes" id="UP000018763">
    <property type="component" value="Chromosome"/>
</dbReference>
<dbReference type="EMBL" id="CP006936">
    <property type="protein sequence ID" value="AHC27818.1"/>
    <property type="molecule type" value="Genomic_DNA"/>
</dbReference>
<organism evidence="1 2">
    <name type="scientific">Mycolicibacterium neoaurum VKM Ac-1815D</name>
    <dbReference type="NCBI Taxonomy" id="700508"/>
    <lineage>
        <taxon>Bacteria</taxon>
        <taxon>Bacillati</taxon>
        <taxon>Actinomycetota</taxon>
        <taxon>Actinomycetes</taxon>
        <taxon>Mycobacteriales</taxon>
        <taxon>Mycobacteriaceae</taxon>
        <taxon>Mycolicibacterium</taxon>
    </lineage>
</organism>
<evidence type="ECO:0000313" key="2">
    <source>
        <dbReference type="Proteomes" id="UP000018763"/>
    </source>
</evidence>
<dbReference type="KEGG" id="mne:D174_04200"/>
<reference evidence="1 2" key="1">
    <citation type="journal article" date="2014" name="Genome Announc.">
        <title>Complete Genome Sequence of Sterol-Transforming Mycobacterium neoaurum Strain VKM Ac-1815D.</title>
        <authorList>
            <person name="Shtratnikova V.Y."/>
            <person name="Bragin E.Y."/>
            <person name="Dovbnya D.V."/>
            <person name="Pekov Y.A."/>
            <person name="Schelkunov M.I."/>
            <person name="Strizhov N."/>
            <person name="Ivashina T.V."/>
            <person name="Ashapkin V.V."/>
            <person name="Donova M.V."/>
        </authorList>
    </citation>
    <scope>NUCLEOTIDE SEQUENCE [LARGE SCALE GENOMIC DNA]</scope>
    <source>
        <strain evidence="1 2">VKM Ac-1815D</strain>
    </source>
</reference>
<dbReference type="HOGENOM" id="CLU_2343689_0_0_11"/>
<protein>
    <submittedName>
        <fullName evidence="1">Uncharacterized protein</fullName>
    </submittedName>
</protein>
<sequence>MKSVSPRDDEYNTAKVAAYRLLLAQLNDDTDAMSIVDRELEPELLERPDRMRNVLGVMLGVASSLLLSRHERDRSQAIEELQPKLQKAIDALHSDDA</sequence>
<keyword evidence="2" id="KW-1185">Reference proteome</keyword>
<gene>
    <name evidence="1" type="ORF">D174_04200</name>
</gene>
<dbReference type="AlphaFoldDB" id="V5XIW5"/>
<evidence type="ECO:0000313" key="1">
    <source>
        <dbReference type="EMBL" id="AHC27818.1"/>
    </source>
</evidence>
<name>V5XIW5_MYCNE</name>
<accession>V5XIW5</accession>
<proteinExistence type="predicted"/>